<reference evidence="3" key="1">
    <citation type="submission" date="2018-05" db="EMBL/GenBank/DDBJ databases">
        <title>Ignatzschineria dubaiensis sp. nov., isolated from necrotic foot tissues of dromedaries (Camelus dromedarius) and associated maggots in Dubai, United Arab Emirates.</title>
        <authorList>
            <person name="Tsang C.C."/>
            <person name="Tang J.Y.M."/>
            <person name="Fong J.Y.H."/>
            <person name="Kinne J."/>
            <person name="Lee H.H."/>
            <person name="Joseph M."/>
            <person name="Jose S."/>
            <person name="Schuster R.K."/>
            <person name="Tang Y."/>
            <person name="Sivakumar S."/>
            <person name="Chen J.H.K."/>
            <person name="Teng J.L.L."/>
            <person name="Lau S.K.P."/>
            <person name="Wernery U."/>
            <person name="Woo P.C.Y."/>
        </authorList>
    </citation>
    <scope>NUCLEOTIDE SEQUENCE [LARGE SCALE GENOMIC DNA]</scope>
    <source>
        <strain evidence="3">UAE-HKU57</strain>
    </source>
</reference>
<gene>
    <name evidence="2" type="ORF">DC077_00290</name>
</gene>
<accession>A0A2U2ASR0</accession>
<keyword evidence="1" id="KW-0812">Transmembrane</keyword>
<feature type="transmembrane region" description="Helical" evidence="1">
    <location>
        <begin position="41"/>
        <end position="62"/>
    </location>
</feature>
<keyword evidence="1" id="KW-0472">Membrane</keyword>
<dbReference type="RefSeq" id="WP_109217731.1">
    <property type="nucleotide sequence ID" value="NZ_QEWT01000003.1"/>
</dbReference>
<keyword evidence="1" id="KW-1133">Transmembrane helix</keyword>
<dbReference type="EMBL" id="QEWW01000001">
    <property type="protein sequence ID" value="PWD87761.1"/>
    <property type="molecule type" value="Genomic_DNA"/>
</dbReference>
<name>A0A2U2ASR0_9GAMM</name>
<evidence type="ECO:0000256" key="1">
    <source>
        <dbReference type="SAM" id="Phobius"/>
    </source>
</evidence>
<dbReference type="Proteomes" id="UP000245059">
    <property type="component" value="Unassembled WGS sequence"/>
</dbReference>
<evidence type="ECO:0000313" key="3">
    <source>
        <dbReference type="Proteomes" id="UP000245059"/>
    </source>
</evidence>
<dbReference type="AlphaFoldDB" id="A0A2U2ASR0"/>
<feature type="transmembrane region" description="Helical" evidence="1">
    <location>
        <begin position="90"/>
        <end position="107"/>
    </location>
</feature>
<organism evidence="2 3">
    <name type="scientific">Ignatzschineria cameli</name>
    <dbReference type="NCBI Taxonomy" id="2182793"/>
    <lineage>
        <taxon>Bacteria</taxon>
        <taxon>Pseudomonadati</taxon>
        <taxon>Pseudomonadota</taxon>
        <taxon>Gammaproteobacteria</taxon>
        <taxon>Cardiobacteriales</taxon>
        <taxon>Ignatzschineriaceae</taxon>
        <taxon>Ignatzschineria</taxon>
    </lineage>
</organism>
<comment type="caution">
    <text evidence="2">The sequence shown here is derived from an EMBL/GenBank/DDBJ whole genome shotgun (WGS) entry which is preliminary data.</text>
</comment>
<proteinExistence type="predicted"/>
<sequence length="126" mass="14320">MSSNVQTITCPHCLTDVKQGANVCVGCKAEIRYGLSIPAFFGYYILTVIALIAALSGIIYLIKNYSHYVGIPTEKLQHFVANNIDTSDNVIYYLLSFTVVVYGFIYFKYIRKAYKNHVSFERKVKQ</sequence>
<evidence type="ECO:0000313" key="2">
    <source>
        <dbReference type="EMBL" id="PWD87761.1"/>
    </source>
</evidence>
<protein>
    <submittedName>
        <fullName evidence="2">Uncharacterized protein</fullName>
    </submittedName>
</protein>